<gene>
    <name evidence="1" type="ORF">L6164_015487</name>
</gene>
<protein>
    <submittedName>
        <fullName evidence="1">Uncharacterized protein</fullName>
    </submittedName>
</protein>
<proteinExistence type="predicted"/>
<evidence type="ECO:0000313" key="1">
    <source>
        <dbReference type="EMBL" id="KAI4337026.1"/>
    </source>
</evidence>
<sequence>MNDRRQSSSAKQGSSTFTPASPGTCPSDCRCRRDVLPETLLQNPYRQFSSDQTLVQAFSGLSISSQPFDFAGHNTRGSTLNSAAKDFIFGGRQFSQPSKAGQPQQRNNGFQRPGWDDDASMRSQNHWFQTDIWGCEGFGAASYPATGVNGYTSNHDWSFYDFTRSLRQKEIGRAFPTFPIQNGDGSYVDLQQISSGTFNDLLSYRTNISGFNVNAIGRRPHWSHQQMNYLSISDLRGKILLIAKDQYGCRQLQEAMKGLKPDDISTIFFELIDHVSELMLDSFGNYVVQKLIEVCTEEQRTQIILMVTKDNFQLVNICLDMHGTRAVQKLLEHATTRRQRSLIMSAIGPGAVPLTKDMNGHHVILHCLRHFSDEDNEYLLTEVAKNCFGIATDKSGCCVLQHCVNHAQGETKERLMAQIIGNASLLAEDCYGNYVVQHLVSLKMPRVTECLMRQLEGRFVSLSCNKYGSNVVEKLFQESGAHHSTRIIWELVQHPNVSMLFVDPYGNYVIQSALTASKGPLRNTLQRLIQDNSEMMRSNLYGKKLLVKFDKEKLRHNI</sequence>
<evidence type="ECO:0000313" key="2">
    <source>
        <dbReference type="Proteomes" id="UP000828941"/>
    </source>
</evidence>
<reference evidence="1 2" key="1">
    <citation type="journal article" date="2022" name="DNA Res.">
        <title>Chromosomal-level genome assembly of the orchid tree Bauhinia variegata (Leguminosae; Cercidoideae) supports the allotetraploid origin hypothesis of Bauhinia.</title>
        <authorList>
            <person name="Zhong Y."/>
            <person name="Chen Y."/>
            <person name="Zheng D."/>
            <person name="Pang J."/>
            <person name="Liu Y."/>
            <person name="Luo S."/>
            <person name="Meng S."/>
            <person name="Qian L."/>
            <person name="Wei D."/>
            <person name="Dai S."/>
            <person name="Zhou R."/>
        </authorList>
    </citation>
    <scope>NUCLEOTIDE SEQUENCE [LARGE SCALE GENOMIC DNA]</scope>
    <source>
        <strain evidence="1">BV-YZ2020</strain>
    </source>
</reference>
<comment type="caution">
    <text evidence="1">The sequence shown here is derived from an EMBL/GenBank/DDBJ whole genome shotgun (WGS) entry which is preliminary data.</text>
</comment>
<organism evidence="1 2">
    <name type="scientific">Bauhinia variegata</name>
    <name type="common">Purple orchid tree</name>
    <name type="synonym">Phanera variegata</name>
    <dbReference type="NCBI Taxonomy" id="167791"/>
    <lineage>
        <taxon>Eukaryota</taxon>
        <taxon>Viridiplantae</taxon>
        <taxon>Streptophyta</taxon>
        <taxon>Embryophyta</taxon>
        <taxon>Tracheophyta</taxon>
        <taxon>Spermatophyta</taxon>
        <taxon>Magnoliopsida</taxon>
        <taxon>eudicotyledons</taxon>
        <taxon>Gunneridae</taxon>
        <taxon>Pentapetalae</taxon>
        <taxon>rosids</taxon>
        <taxon>fabids</taxon>
        <taxon>Fabales</taxon>
        <taxon>Fabaceae</taxon>
        <taxon>Cercidoideae</taxon>
        <taxon>Cercideae</taxon>
        <taxon>Bauhiniinae</taxon>
        <taxon>Bauhinia</taxon>
    </lineage>
</organism>
<keyword evidence="2" id="KW-1185">Reference proteome</keyword>
<dbReference type="EMBL" id="CM039431">
    <property type="protein sequence ID" value="KAI4337026.1"/>
    <property type="molecule type" value="Genomic_DNA"/>
</dbReference>
<accession>A0ACB9NM06</accession>
<dbReference type="Proteomes" id="UP000828941">
    <property type="component" value="Chromosome 6"/>
</dbReference>
<name>A0ACB9NM06_BAUVA</name>